<keyword evidence="11 13" id="KW-0472">Membrane</keyword>
<accession>A0ABS8IM79</accession>
<evidence type="ECO:0000259" key="16">
    <source>
        <dbReference type="Pfam" id="PF00593"/>
    </source>
</evidence>
<organism evidence="19 20">
    <name type="scientific">Nostoc favosum CHAB5714</name>
    <dbReference type="NCBI Taxonomy" id="2780399"/>
    <lineage>
        <taxon>Bacteria</taxon>
        <taxon>Bacillati</taxon>
        <taxon>Cyanobacteriota</taxon>
        <taxon>Cyanophyceae</taxon>
        <taxon>Nostocales</taxon>
        <taxon>Nostocaceae</taxon>
        <taxon>Nostoc</taxon>
        <taxon>Nostoc favosum</taxon>
    </lineage>
</organism>
<keyword evidence="3 13" id="KW-0813">Transport</keyword>
<evidence type="ECO:0000313" key="19">
    <source>
        <dbReference type="EMBL" id="MCC5604890.1"/>
    </source>
</evidence>
<dbReference type="Gene3D" id="2.40.170.20">
    <property type="entry name" value="TonB-dependent receptor, beta-barrel domain"/>
    <property type="match status" value="1"/>
</dbReference>
<dbReference type="InterPro" id="IPR012910">
    <property type="entry name" value="Plug_dom"/>
</dbReference>
<dbReference type="InterPro" id="IPR039426">
    <property type="entry name" value="TonB-dep_rcpt-like"/>
</dbReference>
<evidence type="ECO:0000256" key="13">
    <source>
        <dbReference type="PROSITE-ProRule" id="PRU01360"/>
    </source>
</evidence>
<proteinExistence type="inferred from homology"/>
<dbReference type="InterPro" id="IPR010105">
    <property type="entry name" value="TonB_sidphr_rcpt"/>
</dbReference>
<dbReference type="CDD" id="cd01347">
    <property type="entry name" value="ligand_gated_channel"/>
    <property type="match status" value="1"/>
</dbReference>
<evidence type="ECO:0000313" key="20">
    <source>
        <dbReference type="Proteomes" id="UP001199525"/>
    </source>
</evidence>
<dbReference type="Pfam" id="PF07715">
    <property type="entry name" value="Plug"/>
    <property type="match status" value="1"/>
</dbReference>
<evidence type="ECO:0000256" key="4">
    <source>
        <dbReference type="ARBA" id="ARBA00022452"/>
    </source>
</evidence>
<feature type="domain" description="AMIN" evidence="18">
    <location>
        <begin position="98"/>
        <end position="196"/>
    </location>
</feature>
<keyword evidence="7" id="KW-0732">Signal</keyword>
<dbReference type="PROSITE" id="PS52016">
    <property type="entry name" value="TONB_DEPENDENT_REC_3"/>
    <property type="match status" value="1"/>
</dbReference>
<comment type="similarity">
    <text evidence="2 13 14">Belongs to the TonB-dependent receptor family.</text>
</comment>
<keyword evidence="19" id="KW-0675">Receptor</keyword>
<name>A0ABS8IM79_9NOSO</name>
<comment type="subcellular location">
    <subcellularLocation>
        <location evidence="1 13">Cell outer membrane</location>
        <topology evidence="1 13">Multi-pass membrane protein</topology>
    </subcellularLocation>
</comment>
<gene>
    <name evidence="19" type="ORF">LC586_38605</name>
</gene>
<dbReference type="InterPro" id="IPR021731">
    <property type="entry name" value="AMIN_dom"/>
</dbReference>
<keyword evidence="5" id="KW-0410">Iron transport</keyword>
<evidence type="ECO:0000259" key="17">
    <source>
        <dbReference type="Pfam" id="PF07715"/>
    </source>
</evidence>
<keyword evidence="20" id="KW-1185">Reference proteome</keyword>
<keyword evidence="10 14" id="KW-0798">TonB box</keyword>
<evidence type="ECO:0000256" key="15">
    <source>
        <dbReference type="SAM" id="MobiDB-lite"/>
    </source>
</evidence>
<feature type="compositionally biased region" description="Low complexity" evidence="15">
    <location>
        <begin position="200"/>
        <end position="214"/>
    </location>
</feature>
<feature type="domain" description="TonB-dependent receptor-like beta-barrel" evidence="16">
    <location>
        <begin position="438"/>
        <end position="871"/>
    </location>
</feature>
<evidence type="ECO:0000256" key="3">
    <source>
        <dbReference type="ARBA" id="ARBA00022448"/>
    </source>
</evidence>
<evidence type="ECO:0000256" key="10">
    <source>
        <dbReference type="ARBA" id="ARBA00023077"/>
    </source>
</evidence>
<dbReference type="Gene3D" id="2.170.130.10">
    <property type="entry name" value="TonB-dependent receptor, plug domain"/>
    <property type="match status" value="1"/>
</dbReference>
<keyword evidence="6 13" id="KW-0812">Transmembrane</keyword>
<dbReference type="Pfam" id="PF11741">
    <property type="entry name" value="AMIN"/>
    <property type="match status" value="1"/>
</dbReference>
<sequence length="903" mass="98947">MKHWQLFVGVSLSLVASLSGFLGIVAIQPGLAEEKLSNEEHKSNSTELNAIALQEVSKNIPQLSEIELPATNAQMLVQTPTPTNPPSTQADVVAITGVKANATEKGVEVILETSLGDKLQVANRSTGNNFIADITGGQLRLPNADAFTFKSEKPIEGITSITVTNVDANTVRVTVVGEKALPAVELFDGDEGLIFAVSSTATSAQTPETPTEEQPATEKPEEQPATQQDEPIELVVTGEQDGYNVPNASTATRTDTPLRDIPQSIQVVPRQVLEDRGIRDELEAIETVSGVLDSDTRGIEAGISNIAIRGFSSSFSSSIRLRDGLPSEFRQSFIPIGAIEQVEVLKGPASVLFGALEPGGVVNFVTRRPLAEPYYRIGFEAGNYGLYQPSIDFSGPLTEDGSVLYRLIAAYQGGGDFKDSTPLQDQKISITPSMTFRFGDRTNLNLYYEYGKFRTDSDVEPLLSDGSLIPSNFYPYYFSLADLETHRVGYTLNHQFNDSWQLRHSLSTTFGTFQNQAIYYTSVLEDRFVSDFFAYDSVSTVDKYTGLVDLVGKFNTGSISHQLVAGFDFNREVSYFWFDDSLGALDLPPLDILNPNYDVPLPEIPPARLTNFGVSQSYGVYLQDQIAFTDNLKMLIGGRYDWISSDTGLIDGDRAIQTNGAFSPRIGLVYQPSKNVSLYTSYSQSFRPSIGRNPDNDPFEPTRGTQYEVGVKADFLDGRLSATLAAYNLTRTNVLTTDPDPELARQGFQVQVGEQRSRGIELDVTGEILPGWNIIAAYALTEAEVIEDNSIPSAVGNRLTGIPQHQASLWTAYTIQEGDLQGVGFGLGLFYVGERQGDLENSFRVGDYLRTDAALYYRRNGFNAAINVRNLFNIDYVSSVNFGTLYINRGNPLTIVGSVSWEF</sequence>
<evidence type="ECO:0000259" key="18">
    <source>
        <dbReference type="Pfam" id="PF11741"/>
    </source>
</evidence>
<evidence type="ECO:0000256" key="12">
    <source>
        <dbReference type="ARBA" id="ARBA00023237"/>
    </source>
</evidence>
<evidence type="ECO:0000256" key="8">
    <source>
        <dbReference type="ARBA" id="ARBA00023004"/>
    </source>
</evidence>
<protein>
    <submittedName>
        <fullName evidence="19">TonB-dependent siderophore receptor</fullName>
    </submittedName>
</protein>
<dbReference type="RefSeq" id="WP_229491053.1">
    <property type="nucleotide sequence ID" value="NZ_JAIVFQ010000168.1"/>
</dbReference>
<comment type="caution">
    <text evidence="19">The sequence shown here is derived from an EMBL/GenBank/DDBJ whole genome shotgun (WGS) entry which is preliminary data.</text>
</comment>
<evidence type="ECO:0000256" key="11">
    <source>
        <dbReference type="ARBA" id="ARBA00023136"/>
    </source>
</evidence>
<keyword evidence="9" id="KW-0406">Ion transport</keyword>
<evidence type="ECO:0000256" key="5">
    <source>
        <dbReference type="ARBA" id="ARBA00022496"/>
    </source>
</evidence>
<dbReference type="SUPFAM" id="SSF56935">
    <property type="entry name" value="Porins"/>
    <property type="match status" value="1"/>
</dbReference>
<dbReference type="Proteomes" id="UP001199525">
    <property type="component" value="Unassembled WGS sequence"/>
</dbReference>
<feature type="region of interest" description="Disordered" evidence="15">
    <location>
        <begin position="200"/>
        <end position="229"/>
    </location>
</feature>
<dbReference type="PANTHER" id="PTHR32552:SF68">
    <property type="entry name" value="FERRICHROME OUTER MEMBRANE TRANSPORTER_PHAGE RECEPTOR"/>
    <property type="match status" value="1"/>
</dbReference>
<evidence type="ECO:0000256" key="6">
    <source>
        <dbReference type="ARBA" id="ARBA00022692"/>
    </source>
</evidence>
<dbReference type="Pfam" id="PF00593">
    <property type="entry name" value="TonB_dep_Rec_b-barrel"/>
    <property type="match status" value="1"/>
</dbReference>
<evidence type="ECO:0000256" key="9">
    <source>
        <dbReference type="ARBA" id="ARBA00023065"/>
    </source>
</evidence>
<dbReference type="InterPro" id="IPR037066">
    <property type="entry name" value="Plug_dom_sf"/>
</dbReference>
<evidence type="ECO:0000256" key="2">
    <source>
        <dbReference type="ARBA" id="ARBA00009810"/>
    </source>
</evidence>
<dbReference type="InterPro" id="IPR036942">
    <property type="entry name" value="Beta-barrel_TonB_sf"/>
</dbReference>
<reference evidence="19 20" key="1">
    <citation type="journal article" date="2021" name="Microorganisms">
        <title>Genome Evolution of Filamentous Cyanobacterium Nostoc Species: From Facultative Symbiosis to Free Living.</title>
        <authorList>
            <person name="Huo D."/>
            <person name="Li H."/>
            <person name="Cai F."/>
            <person name="Guo X."/>
            <person name="Qiao Z."/>
            <person name="Wang W."/>
            <person name="Yu G."/>
            <person name="Li R."/>
        </authorList>
    </citation>
    <scope>NUCLEOTIDE SEQUENCE [LARGE SCALE GENOMIC DNA]</scope>
    <source>
        <strain evidence="19 20">CHAB 5714</strain>
    </source>
</reference>
<keyword evidence="12 13" id="KW-0998">Cell outer membrane</keyword>
<keyword evidence="4 13" id="KW-1134">Transmembrane beta strand</keyword>
<dbReference type="PANTHER" id="PTHR32552">
    <property type="entry name" value="FERRICHROME IRON RECEPTOR-RELATED"/>
    <property type="match status" value="1"/>
</dbReference>
<evidence type="ECO:0000256" key="14">
    <source>
        <dbReference type="RuleBase" id="RU003357"/>
    </source>
</evidence>
<dbReference type="EMBL" id="JAIVFQ010000168">
    <property type="protein sequence ID" value="MCC5604890.1"/>
    <property type="molecule type" value="Genomic_DNA"/>
</dbReference>
<dbReference type="NCBIfam" id="TIGR01783">
    <property type="entry name" value="TonB-siderophor"/>
    <property type="match status" value="1"/>
</dbReference>
<dbReference type="InterPro" id="IPR000531">
    <property type="entry name" value="Beta-barrel_TonB"/>
</dbReference>
<evidence type="ECO:0000256" key="1">
    <source>
        <dbReference type="ARBA" id="ARBA00004571"/>
    </source>
</evidence>
<keyword evidence="8" id="KW-0408">Iron</keyword>
<feature type="domain" description="TonB-dependent receptor plug" evidence="17">
    <location>
        <begin position="258"/>
        <end position="361"/>
    </location>
</feature>
<evidence type="ECO:0000256" key="7">
    <source>
        <dbReference type="ARBA" id="ARBA00022729"/>
    </source>
</evidence>